<proteinExistence type="predicted"/>
<evidence type="ECO:0000313" key="1">
    <source>
        <dbReference type="EMBL" id="KAL3068413.1"/>
    </source>
</evidence>
<dbReference type="Proteomes" id="UP001620626">
    <property type="component" value="Unassembled WGS sequence"/>
</dbReference>
<evidence type="ECO:0000313" key="2">
    <source>
        <dbReference type="Proteomes" id="UP001620626"/>
    </source>
</evidence>
<accession>A0ABD2HR87</accession>
<keyword evidence="2" id="KW-1185">Reference proteome</keyword>
<gene>
    <name evidence="1" type="ORF">niasHT_030704</name>
</gene>
<dbReference type="AlphaFoldDB" id="A0ABD2HR87"/>
<dbReference type="EMBL" id="JBICBT010001408">
    <property type="protein sequence ID" value="KAL3068413.1"/>
    <property type="molecule type" value="Genomic_DNA"/>
</dbReference>
<name>A0ABD2HR87_9BILA</name>
<comment type="caution">
    <text evidence="1">The sequence shown here is derived from an EMBL/GenBank/DDBJ whole genome shotgun (WGS) entry which is preliminary data.</text>
</comment>
<reference evidence="1 2" key="1">
    <citation type="submission" date="2024-10" db="EMBL/GenBank/DDBJ databases">
        <authorList>
            <person name="Kim D."/>
        </authorList>
    </citation>
    <scope>NUCLEOTIDE SEQUENCE [LARGE SCALE GENOMIC DNA]</scope>
    <source>
        <strain evidence="1">BH-2024</strain>
    </source>
</reference>
<sequence length="114" mass="13440">MCAGTKRVTIHQFELSPIPYCRDGLIMTFQVVDKEWLRAFSLLHVVDKEWLRAFSYYSMCAGTKRVTIHQFELSPIPYCRDGLIMTFQVVDKEWLRAFSLLHVRRNEARDNSPI</sequence>
<protein>
    <submittedName>
        <fullName evidence="1">Uncharacterized protein</fullName>
    </submittedName>
</protein>
<organism evidence="1 2">
    <name type="scientific">Heterodera trifolii</name>
    <dbReference type="NCBI Taxonomy" id="157864"/>
    <lineage>
        <taxon>Eukaryota</taxon>
        <taxon>Metazoa</taxon>
        <taxon>Ecdysozoa</taxon>
        <taxon>Nematoda</taxon>
        <taxon>Chromadorea</taxon>
        <taxon>Rhabditida</taxon>
        <taxon>Tylenchina</taxon>
        <taxon>Tylenchomorpha</taxon>
        <taxon>Tylenchoidea</taxon>
        <taxon>Heteroderidae</taxon>
        <taxon>Heteroderinae</taxon>
        <taxon>Heterodera</taxon>
    </lineage>
</organism>